<evidence type="ECO:0000256" key="1">
    <source>
        <dbReference type="ARBA" id="ARBA00009353"/>
    </source>
</evidence>
<keyword evidence="5" id="KW-1185">Reference proteome</keyword>
<dbReference type="Pfam" id="PF01370">
    <property type="entry name" value="Epimerase"/>
    <property type="match status" value="1"/>
</dbReference>
<evidence type="ECO:0000313" key="4">
    <source>
        <dbReference type="EMBL" id="PHQ16801.1"/>
    </source>
</evidence>
<organism evidence="4 5">
    <name type="scientific">Marinobacter profundi</name>
    <dbReference type="NCBI Taxonomy" id="2666256"/>
    <lineage>
        <taxon>Bacteria</taxon>
        <taxon>Pseudomonadati</taxon>
        <taxon>Pseudomonadota</taxon>
        <taxon>Gammaproteobacteria</taxon>
        <taxon>Pseudomonadales</taxon>
        <taxon>Marinobacteraceae</taxon>
        <taxon>Marinobacter</taxon>
    </lineage>
</organism>
<accession>A0A2G1UQL3</accession>
<dbReference type="InterPro" id="IPR010099">
    <property type="entry name" value="SDR39U1"/>
</dbReference>
<evidence type="ECO:0000259" key="3">
    <source>
        <dbReference type="Pfam" id="PF08338"/>
    </source>
</evidence>
<evidence type="ECO:0000313" key="5">
    <source>
        <dbReference type="Proteomes" id="UP000231409"/>
    </source>
</evidence>
<reference evidence="4 5" key="1">
    <citation type="submission" date="2017-09" db="EMBL/GenBank/DDBJ databases">
        <title>The draft genome sequences of Marinobacter sp. PWS21.</title>
        <authorList>
            <person name="Cao J."/>
        </authorList>
    </citation>
    <scope>NUCLEOTIDE SEQUENCE [LARGE SCALE GENOMIC DNA]</scope>
    <source>
        <strain evidence="4 5">PWS21</strain>
    </source>
</reference>
<sequence length="302" mass="32534">MADRILLTGGTGFIGQPLCQALIARGYQLTVLSRRPAADVRARCGEVEPVSSLEALRNHEGFHGIINLAGEGIADKRWSAARKQKLRDSRIALTNQLVNIARTWTTLPAVLVSGSAVGYYGDQGTTEVSEETPPHDEFTHQLCRDWEQAAQQLGVDGVRVCLSRTGVVVGPDGGFLKRMVPPFRLGLGGRLGRGDQYMPWVHRTDVVMALVWMLEQQGASGPYNVVSPSPVTNGAFTRCLGGVLKRPTLAAVPAAALKLMLGEMSRLLLTGQRAYPARLGAAGFEFSYTNLEAALKDALGLK</sequence>
<dbReference type="Proteomes" id="UP000231409">
    <property type="component" value="Unassembled WGS sequence"/>
</dbReference>
<dbReference type="SUPFAM" id="SSF51735">
    <property type="entry name" value="NAD(P)-binding Rossmann-fold domains"/>
    <property type="match status" value="1"/>
</dbReference>
<name>A0A2G1UQL3_9GAMM</name>
<protein>
    <submittedName>
        <fullName evidence="4">TIGR01777 family protein</fullName>
    </submittedName>
</protein>
<proteinExistence type="inferred from homology"/>
<dbReference type="EMBL" id="NTFH01000003">
    <property type="protein sequence ID" value="PHQ16801.1"/>
    <property type="molecule type" value="Genomic_DNA"/>
</dbReference>
<dbReference type="PANTHER" id="PTHR11092">
    <property type="entry name" value="SUGAR NUCLEOTIDE EPIMERASE RELATED"/>
    <property type="match status" value="1"/>
</dbReference>
<dbReference type="Pfam" id="PF08338">
    <property type="entry name" value="DUF1731"/>
    <property type="match status" value="1"/>
</dbReference>
<feature type="domain" description="DUF1731" evidence="3">
    <location>
        <begin position="252"/>
        <end position="298"/>
    </location>
</feature>
<feature type="domain" description="NAD-dependent epimerase/dehydratase" evidence="2">
    <location>
        <begin position="5"/>
        <end position="225"/>
    </location>
</feature>
<comment type="similarity">
    <text evidence="1">Belongs to the NAD(P)-dependent epimerase/dehydratase family. SDR39U1 subfamily.</text>
</comment>
<comment type="caution">
    <text evidence="4">The sequence shown here is derived from an EMBL/GenBank/DDBJ whole genome shotgun (WGS) entry which is preliminary data.</text>
</comment>
<dbReference type="PANTHER" id="PTHR11092:SF0">
    <property type="entry name" value="EPIMERASE FAMILY PROTEIN SDR39U1"/>
    <property type="match status" value="1"/>
</dbReference>
<evidence type="ECO:0000259" key="2">
    <source>
        <dbReference type="Pfam" id="PF01370"/>
    </source>
</evidence>
<dbReference type="NCBIfam" id="TIGR01777">
    <property type="entry name" value="yfcH"/>
    <property type="match status" value="1"/>
</dbReference>
<gene>
    <name evidence="4" type="ORF">CLH61_02165</name>
</gene>
<dbReference type="AlphaFoldDB" id="A0A2G1UQL3"/>
<dbReference type="InterPro" id="IPR001509">
    <property type="entry name" value="Epimerase_deHydtase"/>
</dbReference>
<dbReference type="InterPro" id="IPR013549">
    <property type="entry name" value="DUF1731"/>
</dbReference>
<dbReference type="Gene3D" id="3.40.50.720">
    <property type="entry name" value="NAD(P)-binding Rossmann-like Domain"/>
    <property type="match status" value="1"/>
</dbReference>
<dbReference type="RefSeq" id="WP_099613053.1">
    <property type="nucleotide sequence ID" value="NZ_KZ319367.1"/>
</dbReference>
<dbReference type="InterPro" id="IPR036291">
    <property type="entry name" value="NAD(P)-bd_dom_sf"/>
</dbReference>